<evidence type="ECO:0000256" key="4">
    <source>
        <dbReference type="ARBA" id="ARBA00022692"/>
    </source>
</evidence>
<keyword evidence="6 7" id="KW-0472">Membrane</keyword>
<dbReference type="InterPro" id="IPR015414">
    <property type="entry name" value="TMEM64"/>
</dbReference>
<comment type="subcellular location">
    <subcellularLocation>
        <location evidence="1 7">Cell membrane</location>
        <topology evidence="1 7">Multi-pass membrane protein</topology>
    </subcellularLocation>
</comment>
<evidence type="ECO:0000256" key="6">
    <source>
        <dbReference type="ARBA" id="ARBA00023136"/>
    </source>
</evidence>
<dbReference type="PANTHER" id="PTHR12677">
    <property type="entry name" value="GOLGI APPARATUS MEMBRANE PROTEIN TVP38-RELATED"/>
    <property type="match status" value="1"/>
</dbReference>
<evidence type="ECO:0000256" key="5">
    <source>
        <dbReference type="ARBA" id="ARBA00022989"/>
    </source>
</evidence>
<evidence type="ECO:0000256" key="3">
    <source>
        <dbReference type="ARBA" id="ARBA00022475"/>
    </source>
</evidence>
<name>A0A543K7S3_9MICO</name>
<sequence length="227" mass="24176">MSAADGCAATVVERETATEEAPSPTRERTPQALALLRWSRRTAVVGWLVLAGLVVWGITSGTLTSVTRLRETVDGFGPWAPVAYAFLGASESLVPVLPGSATLVAAPLIFGPVVGTLAAYVATCLGSTAVFLLTRHVGADLVTARFRPATVERYLGWLGHPSFPRWFAVAIALPLAPDDLLCSLAGLTPMRLRTFLLVILLLKPVTLVAYTWGVLAVLRQVFPWVAS</sequence>
<dbReference type="OrthoDB" id="9812980at2"/>
<evidence type="ECO:0000256" key="8">
    <source>
        <dbReference type="SAM" id="MobiDB-lite"/>
    </source>
</evidence>
<feature type="transmembrane region" description="Helical" evidence="7">
    <location>
        <begin position="44"/>
        <end position="64"/>
    </location>
</feature>
<evidence type="ECO:0000256" key="1">
    <source>
        <dbReference type="ARBA" id="ARBA00004651"/>
    </source>
</evidence>
<comment type="similarity">
    <text evidence="2 7">Belongs to the TVP38/TMEM64 family.</text>
</comment>
<reference evidence="10 11" key="1">
    <citation type="submission" date="2019-06" db="EMBL/GenBank/DDBJ databases">
        <title>Sequencing the genomes of 1000 actinobacteria strains.</title>
        <authorList>
            <person name="Klenk H.-P."/>
        </authorList>
    </citation>
    <scope>NUCLEOTIDE SEQUENCE [LARGE SCALE GENOMIC DNA]</scope>
    <source>
        <strain evidence="10 11">DSM 12362</strain>
    </source>
</reference>
<dbReference type="GO" id="GO:0005886">
    <property type="term" value="C:plasma membrane"/>
    <property type="evidence" value="ECO:0007669"/>
    <property type="project" value="UniProtKB-SubCell"/>
</dbReference>
<dbReference type="InterPro" id="IPR032816">
    <property type="entry name" value="VTT_dom"/>
</dbReference>
<keyword evidence="4 7" id="KW-0812">Transmembrane</keyword>
<keyword evidence="11" id="KW-1185">Reference proteome</keyword>
<feature type="region of interest" description="Disordered" evidence="8">
    <location>
        <begin position="1"/>
        <end position="26"/>
    </location>
</feature>
<evidence type="ECO:0000256" key="7">
    <source>
        <dbReference type="RuleBase" id="RU366058"/>
    </source>
</evidence>
<dbReference type="AlphaFoldDB" id="A0A543K7S3"/>
<protein>
    <recommendedName>
        <fullName evidence="7">TVP38/TMEM64 family membrane protein</fullName>
    </recommendedName>
</protein>
<dbReference type="PANTHER" id="PTHR12677:SF49">
    <property type="entry name" value="TVP38_TMEM64 FAMILY MEMBRANE PROTEIN"/>
    <property type="match status" value="1"/>
</dbReference>
<keyword evidence="5 7" id="KW-1133">Transmembrane helix</keyword>
<evidence type="ECO:0000313" key="11">
    <source>
        <dbReference type="Proteomes" id="UP000315133"/>
    </source>
</evidence>
<feature type="transmembrane region" description="Helical" evidence="7">
    <location>
        <begin position="195"/>
        <end position="218"/>
    </location>
</feature>
<accession>A0A543K7S3</accession>
<evidence type="ECO:0000313" key="10">
    <source>
        <dbReference type="EMBL" id="TQM91084.1"/>
    </source>
</evidence>
<organism evidence="10 11">
    <name type="scientific">Ornithinimicrobium humiphilum</name>
    <dbReference type="NCBI Taxonomy" id="125288"/>
    <lineage>
        <taxon>Bacteria</taxon>
        <taxon>Bacillati</taxon>
        <taxon>Actinomycetota</taxon>
        <taxon>Actinomycetes</taxon>
        <taxon>Micrococcales</taxon>
        <taxon>Ornithinimicrobiaceae</taxon>
        <taxon>Ornithinimicrobium</taxon>
    </lineage>
</organism>
<keyword evidence="3 7" id="KW-1003">Cell membrane</keyword>
<comment type="caution">
    <text evidence="10">The sequence shown here is derived from an EMBL/GenBank/DDBJ whole genome shotgun (WGS) entry which is preliminary data.</text>
</comment>
<proteinExistence type="inferred from homology"/>
<feature type="domain" description="VTT" evidence="9">
    <location>
        <begin position="97"/>
        <end position="210"/>
    </location>
</feature>
<evidence type="ECO:0000259" key="9">
    <source>
        <dbReference type="Pfam" id="PF09335"/>
    </source>
</evidence>
<dbReference type="Pfam" id="PF09335">
    <property type="entry name" value="VTT_dom"/>
    <property type="match status" value="1"/>
</dbReference>
<evidence type="ECO:0000256" key="2">
    <source>
        <dbReference type="ARBA" id="ARBA00008640"/>
    </source>
</evidence>
<dbReference type="RefSeq" id="WP_141820464.1">
    <property type="nucleotide sequence ID" value="NZ_BAAAIL010000001.1"/>
</dbReference>
<feature type="transmembrane region" description="Helical" evidence="7">
    <location>
        <begin position="109"/>
        <end position="133"/>
    </location>
</feature>
<comment type="caution">
    <text evidence="7">Lacks conserved residue(s) required for the propagation of feature annotation.</text>
</comment>
<dbReference type="EMBL" id="VFPU01000002">
    <property type="protein sequence ID" value="TQM91084.1"/>
    <property type="molecule type" value="Genomic_DNA"/>
</dbReference>
<feature type="transmembrane region" description="Helical" evidence="7">
    <location>
        <begin position="154"/>
        <end position="175"/>
    </location>
</feature>
<gene>
    <name evidence="10" type="ORF">FB476_2807</name>
</gene>
<dbReference type="Proteomes" id="UP000315133">
    <property type="component" value="Unassembled WGS sequence"/>
</dbReference>